<dbReference type="InterPro" id="IPR001362">
    <property type="entry name" value="Glyco_hydro_32"/>
</dbReference>
<dbReference type="InterPro" id="IPR023296">
    <property type="entry name" value="Glyco_hydro_beta-prop_sf"/>
</dbReference>
<dbReference type="GO" id="GO:0004564">
    <property type="term" value="F:beta-fructofuranosidase activity"/>
    <property type="evidence" value="ECO:0007669"/>
    <property type="project" value="UniProtKB-EC"/>
</dbReference>
<dbReference type="AlphaFoldDB" id="A0AAU8J347"/>
<dbReference type="EMBL" id="CP159534">
    <property type="protein sequence ID" value="XCJ75225.1"/>
    <property type="molecule type" value="Genomic_DNA"/>
</dbReference>
<evidence type="ECO:0000256" key="3">
    <source>
        <dbReference type="ARBA" id="ARBA00022801"/>
    </source>
</evidence>
<gene>
    <name evidence="9" type="ORF">ABII15_36965</name>
</gene>
<dbReference type="Pfam" id="PF08244">
    <property type="entry name" value="Glyco_hydro_32C"/>
    <property type="match status" value="1"/>
</dbReference>
<evidence type="ECO:0000256" key="1">
    <source>
        <dbReference type="ARBA" id="ARBA00009902"/>
    </source>
</evidence>
<dbReference type="InterPro" id="IPR051214">
    <property type="entry name" value="GH32_Enzymes"/>
</dbReference>
<evidence type="ECO:0000313" key="9">
    <source>
        <dbReference type="EMBL" id="XCJ75225.1"/>
    </source>
</evidence>
<evidence type="ECO:0000259" key="8">
    <source>
        <dbReference type="Pfam" id="PF08244"/>
    </source>
</evidence>
<dbReference type="SUPFAM" id="SSF75005">
    <property type="entry name" value="Arabinanase/levansucrase/invertase"/>
    <property type="match status" value="1"/>
</dbReference>
<accession>A0AAU8J347</accession>
<evidence type="ECO:0000256" key="2">
    <source>
        <dbReference type="ARBA" id="ARBA00012758"/>
    </source>
</evidence>
<dbReference type="EC" id="3.2.1.26" evidence="2"/>
<dbReference type="CDD" id="cd08996">
    <property type="entry name" value="GH32_FFase"/>
    <property type="match status" value="1"/>
</dbReference>
<dbReference type="KEGG" id="stac:ABII15_36965"/>
<feature type="domain" description="Glycosyl hydrolase family 32 N-terminal" evidence="7">
    <location>
        <begin position="19"/>
        <end position="321"/>
    </location>
</feature>
<dbReference type="InterPro" id="IPR013189">
    <property type="entry name" value="Glyco_hydro_32_C"/>
</dbReference>
<dbReference type="Gene3D" id="2.115.10.20">
    <property type="entry name" value="Glycosyl hydrolase domain, family 43"/>
    <property type="match status" value="1"/>
</dbReference>
<comment type="similarity">
    <text evidence="1 5">Belongs to the glycosyl hydrolase 32 family.</text>
</comment>
<sequence length="468" mass="50088">MSERNDRNDPHDRNTPRLHVRPAAGQWCNDPNGPLFHDGRYHLFFQHNPARPVWGDIHWGHASSPDLMTWTDHGIALTPTPGSRDELGAWSGCAVVEDGVPTAVYTGMDRTDGIGSVMLARAADEAITTLKAEPEPVVPGPPPGLDLLAFRDPYLFSYEGQRWAVIGAGHRGAPGAGGRPDVLLYRVDSLTEWTYAGSLLDAAHPLAARHAAPADAWECPALLPTGDGRWILLLSLWAADITYSTTYLIGELAPSAAGLTFVPSSGGMLDHGRDLYAATALVEDDRTLLWGWSWESRTEEESVAAGWAGCLSHPREIGVHADGTVRLAPARELAGLRGAELTVGDALPAAYEIELDAVVGHPDSEVELRLGDTVALRLNPTRGLATLDRTNAAATSHHPLPRTARVTAVVPGGTRARLRVLVDGPLVEVFVDERAMLTEKVHPAPEGVIGVGVVRGAAEVRVSGWELG</sequence>
<dbReference type="SUPFAM" id="SSF49899">
    <property type="entry name" value="Concanavalin A-like lectins/glucanases"/>
    <property type="match status" value="1"/>
</dbReference>
<feature type="domain" description="Glycosyl hydrolase family 32 C-terminal" evidence="8">
    <location>
        <begin position="351"/>
        <end position="448"/>
    </location>
</feature>
<dbReference type="Gene3D" id="2.60.120.560">
    <property type="entry name" value="Exo-inulinase, domain 1"/>
    <property type="match status" value="1"/>
</dbReference>
<dbReference type="InterPro" id="IPR013320">
    <property type="entry name" value="ConA-like_dom_sf"/>
</dbReference>
<dbReference type="Pfam" id="PF00251">
    <property type="entry name" value="Glyco_hydro_32N"/>
    <property type="match status" value="1"/>
</dbReference>
<dbReference type="RefSeq" id="WP_353946660.1">
    <property type="nucleotide sequence ID" value="NZ_CP159534.1"/>
</dbReference>
<organism evidence="9">
    <name type="scientific">Streptomyces tabacisoli</name>
    <dbReference type="NCBI Taxonomy" id="3156398"/>
    <lineage>
        <taxon>Bacteria</taxon>
        <taxon>Bacillati</taxon>
        <taxon>Actinomycetota</taxon>
        <taxon>Actinomycetes</taxon>
        <taxon>Kitasatosporales</taxon>
        <taxon>Streptomycetaceae</taxon>
        <taxon>Streptomyces</taxon>
    </lineage>
</organism>
<protein>
    <recommendedName>
        <fullName evidence="2">beta-fructofuranosidase</fullName>
        <ecNumber evidence="2">3.2.1.26</ecNumber>
    </recommendedName>
</protein>
<dbReference type="PANTHER" id="PTHR43101:SF1">
    <property type="entry name" value="BETA-FRUCTOSIDASE"/>
    <property type="match status" value="1"/>
</dbReference>
<dbReference type="InterPro" id="IPR013148">
    <property type="entry name" value="Glyco_hydro_32_N"/>
</dbReference>
<reference evidence="9" key="1">
    <citation type="submission" date="2024-06" db="EMBL/GenBank/DDBJ databases">
        <title>Streptomyces sp. strain HUAS MG91 genome sequences.</title>
        <authorList>
            <person name="Mo P."/>
        </authorList>
    </citation>
    <scope>NUCLEOTIDE SEQUENCE</scope>
    <source>
        <strain evidence="9">HUAS MG91</strain>
    </source>
</reference>
<feature type="compositionally biased region" description="Basic and acidic residues" evidence="6">
    <location>
        <begin position="1"/>
        <end position="15"/>
    </location>
</feature>
<evidence type="ECO:0000256" key="5">
    <source>
        <dbReference type="RuleBase" id="RU362110"/>
    </source>
</evidence>
<evidence type="ECO:0000256" key="4">
    <source>
        <dbReference type="ARBA" id="ARBA00023295"/>
    </source>
</evidence>
<dbReference type="SMART" id="SM00640">
    <property type="entry name" value="Glyco_32"/>
    <property type="match status" value="1"/>
</dbReference>
<evidence type="ECO:0000256" key="6">
    <source>
        <dbReference type="SAM" id="MobiDB-lite"/>
    </source>
</evidence>
<proteinExistence type="inferred from homology"/>
<dbReference type="GO" id="GO:0005975">
    <property type="term" value="P:carbohydrate metabolic process"/>
    <property type="evidence" value="ECO:0007669"/>
    <property type="project" value="InterPro"/>
</dbReference>
<dbReference type="PANTHER" id="PTHR43101">
    <property type="entry name" value="BETA-FRUCTOSIDASE"/>
    <property type="match status" value="1"/>
</dbReference>
<name>A0AAU8J347_9ACTN</name>
<keyword evidence="4 5" id="KW-0326">Glycosidase</keyword>
<evidence type="ECO:0000259" key="7">
    <source>
        <dbReference type="Pfam" id="PF00251"/>
    </source>
</evidence>
<keyword evidence="3 5" id="KW-0378">Hydrolase</keyword>
<feature type="region of interest" description="Disordered" evidence="6">
    <location>
        <begin position="1"/>
        <end position="25"/>
    </location>
</feature>